<evidence type="ECO:0000313" key="2">
    <source>
        <dbReference type="EMBL" id="MBT4870992.1"/>
    </source>
</evidence>
<gene>
    <name evidence="2" type="ORF">HON47_05445</name>
</gene>
<protein>
    <submittedName>
        <fullName evidence="2">Uncharacterized protein</fullName>
    </submittedName>
</protein>
<dbReference type="EMBL" id="JABJNZ010000067">
    <property type="protein sequence ID" value="MBT4870992.1"/>
    <property type="molecule type" value="Genomic_DNA"/>
</dbReference>
<reference evidence="2" key="1">
    <citation type="journal article" date="2021" name="ISME J.">
        <title>Mercury methylation by metabolically versatile and cosmopolitan marine bacteria.</title>
        <authorList>
            <person name="Lin H."/>
            <person name="Ascher D.B."/>
            <person name="Myung Y."/>
            <person name="Lamborg C.H."/>
            <person name="Hallam S.J."/>
            <person name="Gionfriddo C.M."/>
            <person name="Holt K.E."/>
            <person name="Moreau J.W."/>
        </authorList>
    </citation>
    <scope>NUCLEOTIDE SEQUENCE</scope>
    <source>
        <strain evidence="2">SI075_bin30</strain>
    </source>
</reference>
<proteinExistence type="predicted"/>
<comment type="caution">
    <text evidence="2">The sequence shown here is derived from an EMBL/GenBank/DDBJ whole genome shotgun (WGS) entry which is preliminary data.</text>
</comment>
<evidence type="ECO:0000313" key="3">
    <source>
        <dbReference type="Proteomes" id="UP000722459"/>
    </source>
</evidence>
<name>A0A8T5GGI0_9ARCH</name>
<keyword evidence="1" id="KW-0472">Membrane</keyword>
<keyword evidence="1" id="KW-1133">Transmembrane helix</keyword>
<feature type="transmembrane region" description="Helical" evidence="1">
    <location>
        <begin position="12"/>
        <end position="33"/>
    </location>
</feature>
<organism evidence="2 3">
    <name type="scientific">Candidatus Iainarchaeum sp</name>
    <dbReference type="NCBI Taxonomy" id="3101447"/>
    <lineage>
        <taxon>Archaea</taxon>
        <taxon>Candidatus Iainarchaeota</taxon>
        <taxon>Candidatus Iainarchaeia</taxon>
        <taxon>Candidatus Iainarchaeales</taxon>
        <taxon>Candidatus Iainarchaeaceae</taxon>
        <taxon>Candidatus Iainarchaeum</taxon>
    </lineage>
</organism>
<evidence type="ECO:0000256" key="1">
    <source>
        <dbReference type="SAM" id="Phobius"/>
    </source>
</evidence>
<sequence>MNLSLRKKNIIPAGIFAIIYWFILLSFIMPLFMCIGGRCAQGTTFGIIFSGCDCISPIELLLQIVIYFILPVVIIYILASLRGEKK</sequence>
<keyword evidence="1" id="KW-0812">Transmembrane</keyword>
<dbReference type="Proteomes" id="UP000722459">
    <property type="component" value="Unassembled WGS sequence"/>
</dbReference>
<feature type="transmembrane region" description="Helical" evidence="1">
    <location>
        <begin position="60"/>
        <end position="79"/>
    </location>
</feature>
<accession>A0A8T5GGI0</accession>
<dbReference type="AlphaFoldDB" id="A0A8T5GGI0"/>